<comment type="caution">
    <text evidence="4">The sequence shown here is derived from an EMBL/GenBank/DDBJ whole genome shotgun (WGS) entry which is preliminary data.</text>
</comment>
<dbReference type="GO" id="GO:0043770">
    <property type="term" value="F:demethylmenaquinone methyltransferase activity"/>
    <property type="evidence" value="ECO:0007669"/>
    <property type="project" value="UniProtKB-EC"/>
</dbReference>
<dbReference type="OrthoDB" id="5642573at2"/>
<gene>
    <name evidence="4" type="primary">ubiE_1</name>
    <name evidence="4" type="ORF">PsAD2_00002</name>
</gene>
<dbReference type="CDD" id="cd02440">
    <property type="entry name" value="AdoMet_MTases"/>
    <property type="match status" value="1"/>
</dbReference>
<evidence type="ECO:0000256" key="2">
    <source>
        <dbReference type="ARBA" id="ARBA00022679"/>
    </source>
</evidence>
<dbReference type="RefSeq" id="WP_068000280.1">
    <property type="nucleotide sequence ID" value="NZ_FOFM01000003.1"/>
</dbReference>
<dbReference type="InterPro" id="IPR029063">
    <property type="entry name" value="SAM-dependent_MTases_sf"/>
</dbReference>
<organism evidence="4 5">
    <name type="scientific">Pseudovibrio axinellae</name>
    <dbReference type="NCBI Taxonomy" id="989403"/>
    <lineage>
        <taxon>Bacteria</taxon>
        <taxon>Pseudomonadati</taxon>
        <taxon>Pseudomonadota</taxon>
        <taxon>Alphaproteobacteria</taxon>
        <taxon>Hyphomicrobiales</taxon>
        <taxon>Stappiaceae</taxon>
        <taxon>Pseudovibrio</taxon>
    </lineage>
</organism>
<keyword evidence="5" id="KW-1185">Reference proteome</keyword>
<evidence type="ECO:0000313" key="5">
    <source>
        <dbReference type="Proteomes" id="UP000076577"/>
    </source>
</evidence>
<name>A0A166B768_9HYPH</name>
<protein>
    <submittedName>
        <fullName evidence="4">Ubiquinone/menaquinone biosynthesis C-methyltransferase UbiE</fullName>
        <ecNumber evidence="4">2.1.1.163</ecNumber>
    </submittedName>
</protein>
<keyword evidence="4" id="KW-0830">Ubiquinone</keyword>
<accession>A0A166B768</accession>
<proteinExistence type="predicted"/>
<dbReference type="STRING" id="989403.SAMN05421798_103198"/>
<dbReference type="EC" id="2.1.1.163" evidence="4"/>
<reference evidence="4 5" key="1">
    <citation type="journal article" date="2016" name="Front. Microbiol.">
        <title>Comparative Genomic Analysis Reveals a Diverse Repertoire of Genes Involved in Prokaryote-Eukaryote Interactions within the Pseudovibrio Genus.</title>
        <authorList>
            <person name="Romano S."/>
            <person name="Fernandez-Guerra A."/>
            <person name="Reen F.J."/>
            <person name="Glockner F.O."/>
            <person name="Crowley S.P."/>
            <person name="O'Sullivan O."/>
            <person name="Cotter P.D."/>
            <person name="Adams C."/>
            <person name="Dobson A.D."/>
            <person name="O'Gara F."/>
        </authorList>
    </citation>
    <scope>NUCLEOTIDE SEQUENCE [LARGE SCALE GENOMIC DNA]</scope>
    <source>
        <strain evidence="4 5">Ad2</strain>
    </source>
</reference>
<dbReference type="Proteomes" id="UP000076577">
    <property type="component" value="Unassembled WGS sequence"/>
</dbReference>
<dbReference type="AlphaFoldDB" id="A0A166B768"/>
<dbReference type="InterPro" id="IPR051052">
    <property type="entry name" value="Diverse_substrate_MTase"/>
</dbReference>
<sequence>MPYIAGTTFKAPEVAGFYPHRPPYAHQIYQCIIDRSPATHRLLDLGCGEGKIARPMTKVFDQVCAVDPSANMIKLGRSLENGRADNLEWMEVTAEEAPFTGKFDTVTFASSIHWMEPSKLFPKLANHLSENHILASILGDGAFQPPWQDEWQQFLAKWVPQITGEELDSNKWRASQTKHLDYINVLETNEYISQPFRQTVEDFILCQHSRDTFAIAKLGSRRHEFHNELKSLLQPHANLEGQLTFQVKTHLTIATIK</sequence>
<dbReference type="PANTHER" id="PTHR44942">
    <property type="entry name" value="METHYLTRANSF_11 DOMAIN-CONTAINING PROTEIN"/>
    <property type="match status" value="1"/>
</dbReference>
<dbReference type="Pfam" id="PF13649">
    <property type="entry name" value="Methyltransf_25"/>
    <property type="match status" value="1"/>
</dbReference>
<evidence type="ECO:0000259" key="3">
    <source>
        <dbReference type="Pfam" id="PF13649"/>
    </source>
</evidence>
<feature type="domain" description="Methyltransferase" evidence="3">
    <location>
        <begin position="43"/>
        <end position="129"/>
    </location>
</feature>
<dbReference type="PANTHER" id="PTHR44942:SF4">
    <property type="entry name" value="METHYLTRANSFERASE TYPE 11 DOMAIN-CONTAINING PROTEIN"/>
    <property type="match status" value="1"/>
</dbReference>
<dbReference type="PATRIC" id="fig|989403.3.peg.3"/>
<keyword evidence="1 4" id="KW-0489">Methyltransferase</keyword>
<evidence type="ECO:0000256" key="1">
    <source>
        <dbReference type="ARBA" id="ARBA00022603"/>
    </source>
</evidence>
<dbReference type="SUPFAM" id="SSF53335">
    <property type="entry name" value="S-adenosyl-L-methionine-dependent methyltransferases"/>
    <property type="match status" value="1"/>
</dbReference>
<dbReference type="EMBL" id="LMCB01000001">
    <property type="protein sequence ID" value="KZL21977.1"/>
    <property type="molecule type" value="Genomic_DNA"/>
</dbReference>
<keyword evidence="2 4" id="KW-0808">Transferase</keyword>
<dbReference type="GO" id="GO:0032259">
    <property type="term" value="P:methylation"/>
    <property type="evidence" value="ECO:0007669"/>
    <property type="project" value="UniProtKB-KW"/>
</dbReference>
<evidence type="ECO:0000313" key="4">
    <source>
        <dbReference type="EMBL" id="KZL21977.1"/>
    </source>
</evidence>
<dbReference type="Gene3D" id="3.40.50.150">
    <property type="entry name" value="Vaccinia Virus protein VP39"/>
    <property type="match status" value="1"/>
</dbReference>
<dbReference type="InterPro" id="IPR041698">
    <property type="entry name" value="Methyltransf_25"/>
</dbReference>